<dbReference type="Proteomes" id="UP000253729">
    <property type="component" value="Unassembled WGS sequence"/>
</dbReference>
<dbReference type="EMBL" id="KZ852035">
    <property type="protein sequence ID" value="RDH37441.1"/>
    <property type="molecule type" value="Genomic_DNA"/>
</dbReference>
<protein>
    <submittedName>
        <fullName evidence="1">Uncharacterized protein</fullName>
    </submittedName>
</protein>
<accession>A0A3F3QDW2</accession>
<gene>
    <name evidence="1" type="ORF">BDQ94DRAFT_136442</name>
</gene>
<keyword evidence="2" id="KW-1185">Reference proteome</keyword>
<dbReference type="AlphaFoldDB" id="A0A3F3QDW2"/>
<evidence type="ECO:0000313" key="1">
    <source>
        <dbReference type="EMBL" id="RDH37441.1"/>
    </source>
</evidence>
<evidence type="ECO:0000313" key="2">
    <source>
        <dbReference type="Proteomes" id="UP000253729"/>
    </source>
</evidence>
<reference evidence="1 2" key="1">
    <citation type="submission" date="2018-07" db="EMBL/GenBank/DDBJ databases">
        <title>The genomes of Aspergillus section Nigri reveals drivers in fungal speciation.</title>
        <authorList>
            <consortium name="DOE Joint Genome Institute"/>
            <person name="Vesth T.C."/>
            <person name="Nybo J."/>
            <person name="Theobald S."/>
            <person name="Brandl J."/>
            <person name="Frisvad J.C."/>
            <person name="Nielsen K.F."/>
            <person name="Lyhne E.K."/>
            <person name="Kogle M.E."/>
            <person name="Kuo A."/>
            <person name="Riley R."/>
            <person name="Clum A."/>
            <person name="Nolan M."/>
            <person name="Lipzen A."/>
            <person name="Salamov A."/>
            <person name="Henrissat B."/>
            <person name="Wiebenga A."/>
            <person name="De vries R.P."/>
            <person name="Grigoriev I.V."/>
            <person name="Mortensen U.H."/>
            <person name="Andersen M.R."/>
            <person name="Baker S.E."/>
        </authorList>
    </citation>
    <scope>NUCLEOTIDE SEQUENCE [LARGE SCALE GENOMIC DNA]</scope>
    <source>
        <strain evidence="1 2">CBS 139.54b</strain>
    </source>
</reference>
<dbReference type="RefSeq" id="XP_026630463.1">
    <property type="nucleotide sequence ID" value="XM_026764859.1"/>
</dbReference>
<sequence length="63" mass="7016">MQPASAFAYVPLVLLPAINKRTPLASNKFEGQTCPRLCALTALSLSQKSSHRYIISNRSFFPY</sequence>
<dbReference type="GeneID" id="38133215"/>
<name>A0A3F3QDW2_9EURO</name>
<organism evidence="1 2">
    <name type="scientific">Aspergillus welwitschiae</name>
    <dbReference type="NCBI Taxonomy" id="1341132"/>
    <lineage>
        <taxon>Eukaryota</taxon>
        <taxon>Fungi</taxon>
        <taxon>Dikarya</taxon>
        <taxon>Ascomycota</taxon>
        <taxon>Pezizomycotina</taxon>
        <taxon>Eurotiomycetes</taxon>
        <taxon>Eurotiomycetidae</taxon>
        <taxon>Eurotiales</taxon>
        <taxon>Aspergillaceae</taxon>
        <taxon>Aspergillus</taxon>
        <taxon>Aspergillus subgen. Circumdati</taxon>
    </lineage>
</organism>
<proteinExistence type="predicted"/>